<dbReference type="AlphaFoldDB" id="A0A239B1M2"/>
<dbReference type="EMBL" id="FZOD01000002">
    <property type="protein sequence ID" value="SNS01767.1"/>
    <property type="molecule type" value="Genomic_DNA"/>
</dbReference>
<organism evidence="1 2">
    <name type="scientific">Streptosporangium subroseum</name>
    <dbReference type="NCBI Taxonomy" id="106412"/>
    <lineage>
        <taxon>Bacteria</taxon>
        <taxon>Bacillati</taxon>
        <taxon>Actinomycetota</taxon>
        <taxon>Actinomycetes</taxon>
        <taxon>Streptosporangiales</taxon>
        <taxon>Streptosporangiaceae</taxon>
        <taxon>Streptosporangium</taxon>
    </lineage>
</organism>
<name>A0A239B1M2_9ACTN</name>
<dbReference type="OrthoDB" id="1550900at2"/>
<sequence>MSYAFTYEVPIDPDVYARIKQELGPELPPGMILHLAHRTEQGLRYLEVWESKEAYLEFVENRLHPVIDRVVTAALGFRPPEPPITMLEVVDVWVGSSAA</sequence>
<protein>
    <recommendedName>
        <fullName evidence="3">Quinol monooxygenase YgiN</fullName>
    </recommendedName>
</protein>
<accession>A0A239B1M2</accession>
<evidence type="ECO:0008006" key="3">
    <source>
        <dbReference type="Google" id="ProtNLM"/>
    </source>
</evidence>
<dbReference type="RefSeq" id="WP_089205670.1">
    <property type="nucleotide sequence ID" value="NZ_FZOD01000002.1"/>
</dbReference>
<dbReference type="Proteomes" id="UP000198282">
    <property type="component" value="Unassembled WGS sequence"/>
</dbReference>
<reference evidence="1 2" key="1">
    <citation type="submission" date="2017-06" db="EMBL/GenBank/DDBJ databases">
        <authorList>
            <person name="Kim H.J."/>
            <person name="Triplett B.A."/>
        </authorList>
    </citation>
    <scope>NUCLEOTIDE SEQUENCE [LARGE SCALE GENOMIC DNA]</scope>
    <source>
        <strain evidence="1 2">CGMCC 4.2132</strain>
    </source>
</reference>
<evidence type="ECO:0000313" key="1">
    <source>
        <dbReference type="EMBL" id="SNS01767.1"/>
    </source>
</evidence>
<gene>
    <name evidence="1" type="ORF">SAMN05216276_1002300</name>
</gene>
<keyword evidence="2" id="KW-1185">Reference proteome</keyword>
<proteinExistence type="predicted"/>
<evidence type="ECO:0000313" key="2">
    <source>
        <dbReference type="Proteomes" id="UP000198282"/>
    </source>
</evidence>